<dbReference type="InterPro" id="IPR029063">
    <property type="entry name" value="SAM-dependent_MTases_sf"/>
</dbReference>
<dbReference type="PANTHER" id="PTHR10509">
    <property type="entry name" value="O-METHYLTRANSFERASE-RELATED"/>
    <property type="match status" value="1"/>
</dbReference>
<dbReference type="SUPFAM" id="SSF53335">
    <property type="entry name" value="S-adenosyl-L-methionine-dependent methyltransferases"/>
    <property type="match status" value="1"/>
</dbReference>
<dbReference type="RefSeq" id="XP_011411476.1">
    <property type="nucleotide sequence ID" value="XM_011413174.1"/>
</dbReference>
<dbReference type="GO" id="GO:0008171">
    <property type="term" value="F:O-methyltransferase activity"/>
    <property type="evidence" value="ECO:0007669"/>
    <property type="project" value="InterPro"/>
</dbReference>
<dbReference type="GO" id="GO:0032259">
    <property type="term" value="P:methylation"/>
    <property type="evidence" value="ECO:0007669"/>
    <property type="project" value="UniProtKB-KW"/>
</dbReference>
<dbReference type="GeneID" id="23632642"/>
<accession>A0A0B2XGS8</accession>
<name>A0A0B2XGS8_METRA</name>
<dbReference type="Pfam" id="PF01596">
    <property type="entry name" value="Methyltransf_3"/>
    <property type="match status" value="1"/>
</dbReference>
<dbReference type="InterPro" id="IPR050362">
    <property type="entry name" value="Cation-dep_OMT"/>
</dbReference>
<dbReference type="KEGG" id="maj:MAA_11194"/>
<proteinExistence type="inferred from homology"/>
<sequence>MSTVTPSLLSLVESTAETRLVGDDTQLAATLANSARHGLPPISITPLHGQHLSLLAQLVSARAVLEVGTLGGYSAQWFARAGARVTSIEVDARHRDVALENLRAAGVDGAEVVLGDALDVLPRLAAEGRVFDLVFVDADWGRQADYFDWAVRLTRRGGAIYVDNAVQSMVEDGEDGVTREGSLVARVGRDERVRAALVPTVSVRKWDCESEFVDGFLLAVVLLKKEKKEKKEKIVGVGGDVDGGTCAERRVDDLRSGCRLRLRLTGVDLSCDASAIVERCLCFFL</sequence>
<dbReference type="CDD" id="cd02440">
    <property type="entry name" value="AdoMet_MTases"/>
    <property type="match status" value="1"/>
</dbReference>
<dbReference type="PANTHER" id="PTHR10509:SF14">
    <property type="entry name" value="CAFFEOYL-COA O-METHYLTRANSFERASE 3-RELATED"/>
    <property type="match status" value="1"/>
</dbReference>
<comment type="similarity">
    <text evidence="4">Belongs to the class I-like SAM-binding methyltransferase superfamily. Cation-dependent O-methyltransferase family.</text>
</comment>
<reference evidence="5 6" key="1">
    <citation type="journal article" date="2011" name="PLoS Genet.">
        <title>Genome sequencing and comparative transcriptomics of the model entomopathogenic fungi Metarhizium anisopliae and M. acridum.</title>
        <authorList>
            <person name="Gao Q."/>
            <person name="Jin K."/>
            <person name="Ying S.H."/>
            <person name="Zhang Y."/>
            <person name="Xiao G."/>
            <person name="Shang Y."/>
            <person name="Duan Z."/>
            <person name="Hu X."/>
            <person name="Xie X.Q."/>
            <person name="Zhou G."/>
            <person name="Peng G."/>
            <person name="Luo Z."/>
            <person name="Huang W."/>
            <person name="Wang B."/>
            <person name="Fang W."/>
            <person name="Wang S."/>
            <person name="Zhong Y."/>
            <person name="Ma L.J."/>
            <person name="St Leger R.J."/>
            <person name="Zhao G.P."/>
            <person name="Pei Y."/>
            <person name="Feng M.G."/>
            <person name="Xia Y."/>
            <person name="Wang C."/>
        </authorList>
    </citation>
    <scope>NUCLEOTIDE SEQUENCE [LARGE SCALE GENOMIC DNA]</scope>
    <source>
        <strain evidence="6">ARSEF 23 / ATCC MYA-3075</strain>
    </source>
</reference>
<gene>
    <name evidence="5" type="ORF">MAA_11194</name>
</gene>
<evidence type="ECO:0000256" key="3">
    <source>
        <dbReference type="ARBA" id="ARBA00022691"/>
    </source>
</evidence>
<keyword evidence="2" id="KW-0808">Transferase</keyword>
<dbReference type="InterPro" id="IPR002935">
    <property type="entry name" value="SAM_O-MeTrfase"/>
</dbReference>
<evidence type="ECO:0000256" key="4">
    <source>
        <dbReference type="ARBA" id="ARBA00023453"/>
    </source>
</evidence>
<dbReference type="HOGENOM" id="CLU_067676_8_1_1"/>
<evidence type="ECO:0000313" key="5">
    <source>
        <dbReference type="EMBL" id="KHO11116.1"/>
    </source>
</evidence>
<evidence type="ECO:0000256" key="1">
    <source>
        <dbReference type="ARBA" id="ARBA00022603"/>
    </source>
</evidence>
<evidence type="ECO:0000313" key="6">
    <source>
        <dbReference type="Proteomes" id="UP000002498"/>
    </source>
</evidence>
<dbReference type="EMBL" id="ADNJ02000005">
    <property type="protein sequence ID" value="KHO11116.1"/>
    <property type="molecule type" value="Genomic_DNA"/>
</dbReference>
<evidence type="ECO:0008006" key="7">
    <source>
        <dbReference type="Google" id="ProtNLM"/>
    </source>
</evidence>
<dbReference type="GO" id="GO:0008757">
    <property type="term" value="F:S-adenosylmethionine-dependent methyltransferase activity"/>
    <property type="evidence" value="ECO:0007669"/>
    <property type="project" value="TreeGrafter"/>
</dbReference>
<organism evidence="5 6">
    <name type="scientific">Metarhizium robertsii (strain ARSEF 23 / ATCC MYA-3075)</name>
    <name type="common">Metarhizium anisopliae (strain ARSEF 23)</name>
    <dbReference type="NCBI Taxonomy" id="655844"/>
    <lineage>
        <taxon>Eukaryota</taxon>
        <taxon>Fungi</taxon>
        <taxon>Dikarya</taxon>
        <taxon>Ascomycota</taxon>
        <taxon>Pezizomycotina</taxon>
        <taxon>Sordariomycetes</taxon>
        <taxon>Hypocreomycetidae</taxon>
        <taxon>Hypocreales</taxon>
        <taxon>Clavicipitaceae</taxon>
        <taxon>Metarhizium</taxon>
    </lineage>
</organism>
<dbReference type="AlphaFoldDB" id="A0A0B2XGS8"/>
<comment type="caution">
    <text evidence="5">The sequence shown here is derived from an EMBL/GenBank/DDBJ whole genome shotgun (WGS) entry which is preliminary data.</text>
</comment>
<keyword evidence="1" id="KW-0489">Methyltransferase</keyword>
<evidence type="ECO:0000256" key="2">
    <source>
        <dbReference type="ARBA" id="ARBA00022679"/>
    </source>
</evidence>
<dbReference type="Proteomes" id="UP000002498">
    <property type="component" value="Unassembled WGS sequence"/>
</dbReference>
<reference evidence="5 6" key="2">
    <citation type="journal article" date="2014" name="Proc. Natl. Acad. Sci. U.S.A.">
        <title>Trajectory and genomic determinants of fungal-pathogen speciation and host adaptation.</title>
        <authorList>
            <person name="Hu X."/>
            <person name="Xiao G."/>
            <person name="Zheng P."/>
            <person name="Shang Y."/>
            <person name="Su Y."/>
            <person name="Zhang X."/>
            <person name="Liu X."/>
            <person name="Zhan S."/>
            <person name="St Leger R.J."/>
            <person name="Wang C."/>
        </authorList>
    </citation>
    <scope>GENOME REANNOTATION</scope>
    <source>
        <strain evidence="6">ARSEF 23 / ATCC MYA-3075</strain>
    </source>
</reference>
<keyword evidence="3" id="KW-0949">S-adenosyl-L-methionine</keyword>
<keyword evidence="6" id="KW-1185">Reference proteome</keyword>
<dbReference type="Gene3D" id="3.40.50.150">
    <property type="entry name" value="Vaccinia Virus protein VP39"/>
    <property type="match status" value="1"/>
</dbReference>
<protein>
    <recommendedName>
        <fullName evidence="7">O-methyltransferase</fullName>
    </recommendedName>
</protein>
<dbReference type="PROSITE" id="PS51682">
    <property type="entry name" value="SAM_OMT_I"/>
    <property type="match status" value="1"/>
</dbReference>
<dbReference type="OrthoDB" id="10251242at2759"/>